<reference evidence="2 3" key="1">
    <citation type="submission" date="2021-01" db="EMBL/GenBank/DDBJ databases">
        <title>Diatom-associated Roseobacters Show Island Model of Population Structure.</title>
        <authorList>
            <person name="Qu L."/>
            <person name="Feng X."/>
            <person name="Chen Y."/>
            <person name="Li L."/>
            <person name="Wang X."/>
            <person name="Hu Z."/>
            <person name="Wang H."/>
            <person name="Luo H."/>
        </authorList>
    </citation>
    <scope>NUCLEOTIDE SEQUENCE [LARGE SCALE GENOMIC DNA]</scope>
    <source>
        <strain evidence="2 3">TR60-84</strain>
    </source>
</reference>
<feature type="transmembrane region" description="Helical" evidence="1">
    <location>
        <begin position="20"/>
        <end position="39"/>
    </location>
</feature>
<dbReference type="RefSeq" id="WP_203243135.1">
    <property type="nucleotide sequence ID" value="NZ_JAFBRH010000005.1"/>
</dbReference>
<comment type="caution">
    <text evidence="2">The sequence shown here is derived from an EMBL/GenBank/DDBJ whole genome shotgun (WGS) entry which is preliminary data.</text>
</comment>
<protein>
    <submittedName>
        <fullName evidence="2">Uncharacterized protein</fullName>
    </submittedName>
</protein>
<keyword evidence="1" id="KW-1133">Transmembrane helix</keyword>
<keyword evidence="3" id="KW-1185">Reference proteome</keyword>
<keyword evidence="1" id="KW-0812">Transmembrane</keyword>
<evidence type="ECO:0000256" key="1">
    <source>
        <dbReference type="SAM" id="Phobius"/>
    </source>
</evidence>
<dbReference type="Proteomes" id="UP000732193">
    <property type="component" value="Unassembled WGS sequence"/>
</dbReference>
<gene>
    <name evidence="2" type="ORF">JQV55_17190</name>
</gene>
<accession>A0AAE3B878</accession>
<sequence length="160" mass="17742">MKVIRDTPDQLIVENNPIWLAVFVTVFGLVFLGIGLAVVSTEMALGLMFITAGLGIAIGFNMIFVRRTQLILDTARNLVELRRRGWLGYSSRTWELRYLERAVVETSRSGDTDTHRAALVISDGMDAGTHPVTWVYSSGRGAERAVNAVNGWLDSHRPNP</sequence>
<dbReference type="AlphaFoldDB" id="A0AAE3B878"/>
<name>A0AAE3B878_9RHOB</name>
<keyword evidence="1" id="KW-0472">Membrane</keyword>
<evidence type="ECO:0000313" key="2">
    <source>
        <dbReference type="EMBL" id="MBM1715306.1"/>
    </source>
</evidence>
<feature type="transmembrane region" description="Helical" evidence="1">
    <location>
        <begin position="45"/>
        <end position="65"/>
    </location>
</feature>
<organism evidence="2 3">
    <name type="scientific">Sulfitobacter geojensis</name>
    <dbReference type="NCBI Taxonomy" id="1342299"/>
    <lineage>
        <taxon>Bacteria</taxon>
        <taxon>Pseudomonadati</taxon>
        <taxon>Pseudomonadota</taxon>
        <taxon>Alphaproteobacteria</taxon>
        <taxon>Rhodobacterales</taxon>
        <taxon>Roseobacteraceae</taxon>
        <taxon>Sulfitobacter</taxon>
    </lineage>
</organism>
<dbReference type="EMBL" id="JAFBRM010000005">
    <property type="protein sequence ID" value="MBM1715306.1"/>
    <property type="molecule type" value="Genomic_DNA"/>
</dbReference>
<proteinExistence type="predicted"/>
<evidence type="ECO:0000313" key="3">
    <source>
        <dbReference type="Proteomes" id="UP000732193"/>
    </source>
</evidence>